<dbReference type="Proteomes" id="UP000288843">
    <property type="component" value="Unassembled WGS sequence"/>
</dbReference>
<dbReference type="InterPro" id="IPR017938">
    <property type="entry name" value="Riboflavin_synthase-like_b-brl"/>
</dbReference>
<evidence type="ECO:0000256" key="6">
    <source>
        <dbReference type="ARBA" id="ARBA00023014"/>
    </source>
</evidence>
<evidence type="ECO:0000259" key="7">
    <source>
        <dbReference type="PROSITE" id="PS51085"/>
    </source>
</evidence>
<keyword evidence="5" id="KW-0408">Iron</keyword>
<dbReference type="PANTHER" id="PTHR47354">
    <property type="entry name" value="NADH OXIDOREDUCTASE HCR"/>
    <property type="match status" value="1"/>
</dbReference>
<dbReference type="PANTHER" id="PTHR47354:SF1">
    <property type="entry name" value="CARNITINE MONOOXYGENASE REDUCTASE SUBUNIT"/>
    <property type="match status" value="1"/>
</dbReference>
<dbReference type="PRINTS" id="PR00409">
    <property type="entry name" value="PHDIOXRDTASE"/>
</dbReference>
<dbReference type="Gene3D" id="3.10.20.30">
    <property type="match status" value="1"/>
</dbReference>
<evidence type="ECO:0000259" key="8">
    <source>
        <dbReference type="PROSITE" id="PS51384"/>
    </source>
</evidence>
<evidence type="ECO:0000256" key="2">
    <source>
        <dbReference type="ARBA" id="ARBA00022714"/>
    </source>
</evidence>
<dbReference type="SUPFAM" id="SSF52343">
    <property type="entry name" value="Ferredoxin reductase-like, C-terminal NADP-linked domain"/>
    <property type="match status" value="1"/>
</dbReference>
<dbReference type="Gene3D" id="3.40.50.80">
    <property type="entry name" value="Nucleotide-binding domain of ferredoxin-NADP reductase (FNR) module"/>
    <property type="match status" value="1"/>
</dbReference>
<sequence>MKDGDLIPVSVKEISPNGLGNLSLKFIPEDGKIFPGYSAGAHIDIMIPGIGPRQYSLCGMPDQRQSYEICVKLGAVSSGGSRYLHHELKPGDRLSISRPRNHFPLPAARRYLLLAGGIGMTPLLAMAEEIARQQLDFEIHYYVATARHVAFAARLEQLSAAGNVVIHCSDEGDSLRREIPACLTAAEIDTAVIACGPDGFIQRLQDTMPKYGWQAAQFFFERFTPVERNNEAENNSFYIELASSGQRLQVAPEQTIAEVLLHARVEVMLSCEQGICGSCITDVIDGIPEHRDCVLTAEEKASNSQITLCCSRAKTPVLVLDL</sequence>
<dbReference type="InterPro" id="IPR006058">
    <property type="entry name" value="2Fe2S_fd_BS"/>
</dbReference>
<keyword evidence="6" id="KW-0411">Iron-sulfur</keyword>
<dbReference type="InterPro" id="IPR017927">
    <property type="entry name" value="FAD-bd_FR_type"/>
</dbReference>
<feature type="domain" description="FAD-binding FR-type" evidence="8">
    <location>
        <begin position="1"/>
        <end position="106"/>
    </location>
</feature>
<dbReference type="SUPFAM" id="SSF63380">
    <property type="entry name" value="Riboflavin synthase domain-like"/>
    <property type="match status" value="1"/>
</dbReference>
<gene>
    <name evidence="9" type="ORF">DN603_13215</name>
</gene>
<evidence type="ECO:0000256" key="1">
    <source>
        <dbReference type="ARBA" id="ARBA00022630"/>
    </source>
</evidence>
<protein>
    <submittedName>
        <fullName evidence="9">Oxidoreductase</fullName>
    </submittedName>
</protein>
<evidence type="ECO:0000256" key="5">
    <source>
        <dbReference type="ARBA" id="ARBA00023004"/>
    </source>
</evidence>
<proteinExistence type="predicted"/>
<evidence type="ECO:0000313" key="10">
    <source>
        <dbReference type="Proteomes" id="UP000288843"/>
    </source>
</evidence>
<keyword evidence="4" id="KW-0560">Oxidoreductase</keyword>
<evidence type="ECO:0000256" key="3">
    <source>
        <dbReference type="ARBA" id="ARBA00022723"/>
    </source>
</evidence>
<dbReference type="CDD" id="cd00207">
    <property type="entry name" value="fer2"/>
    <property type="match status" value="1"/>
</dbReference>
<dbReference type="RefSeq" id="WP_128319786.1">
    <property type="nucleotide sequence ID" value="NZ_JAUBKS010000001.1"/>
</dbReference>
<dbReference type="InterPro" id="IPR012675">
    <property type="entry name" value="Beta-grasp_dom_sf"/>
</dbReference>
<dbReference type="PROSITE" id="PS51384">
    <property type="entry name" value="FAD_FR"/>
    <property type="match status" value="1"/>
</dbReference>
<comment type="caution">
    <text evidence="9">The sequence shown here is derived from an EMBL/GenBank/DDBJ whole genome shotgun (WGS) entry which is preliminary data.</text>
</comment>
<dbReference type="EMBL" id="QKOX01000011">
    <property type="protein sequence ID" value="RWT22731.1"/>
    <property type="molecule type" value="Genomic_DNA"/>
</dbReference>
<dbReference type="GO" id="GO:0016491">
    <property type="term" value="F:oxidoreductase activity"/>
    <property type="evidence" value="ECO:0007669"/>
    <property type="project" value="UniProtKB-KW"/>
</dbReference>
<dbReference type="InterPro" id="IPR036010">
    <property type="entry name" value="2Fe-2S_ferredoxin-like_sf"/>
</dbReference>
<dbReference type="SUPFAM" id="SSF54292">
    <property type="entry name" value="2Fe-2S ferredoxin-like"/>
    <property type="match status" value="1"/>
</dbReference>
<dbReference type="Gene3D" id="2.40.30.10">
    <property type="entry name" value="Translation factors"/>
    <property type="match status" value="1"/>
</dbReference>
<reference evidence="9 10" key="1">
    <citation type="submission" date="2018-06" db="EMBL/GenBank/DDBJ databases">
        <title>Carbapenemase-producing Enterobacteriaceae present in wastewater treatment plant effluent and nearby surface waters in the US.</title>
        <authorList>
            <person name="Mathys D.A."/>
            <person name="Mollenkopf D.F."/>
            <person name="Feicht S.M."/>
            <person name="Adams R.J."/>
            <person name="Albers A.L."/>
            <person name="Stuever D.M."/>
            <person name="Daniels J.B."/>
            <person name="Wittum T.E."/>
        </authorList>
    </citation>
    <scope>NUCLEOTIDE SEQUENCE [LARGE SCALE GENOMIC DNA]</scope>
    <source>
        <strain evidence="9 10">GEO_47_Down_B</strain>
    </source>
</reference>
<keyword evidence="3" id="KW-0479">Metal-binding</keyword>
<dbReference type="PROSITE" id="PS51085">
    <property type="entry name" value="2FE2S_FER_2"/>
    <property type="match status" value="1"/>
</dbReference>
<dbReference type="Pfam" id="PF00111">
    <property type="entry name" value="Fer2"/>
    <property type="match status" value="1"/>
</dbReference>
<dbReference type="InterPro" id="IPR039261">
    <property type="entry name" value="FNR_nucleotide-bd"/>
</dbReference>
<dbReference type="InterPro" id="IPR001041">
    <property type="entry name" value="2Fe-2S_ferredoxin-type"/>
</dbReference>
<dbReference type="CDD" id="cd06185">
    <property type="entry name" value="PDR_like"/>
    <property type="match status" value="1"/>
</dbReference>
<dbReference type="AlphaFoldDB" id="A0A443VN51"/>
<dbReference type="GO" id="GO:0046872">
    <property type="term" value="F:metal ion binding"/>
    <property type="evidence" value="ECO:0007669"/>
    <property type="project" value="UniProtKB-KW"/>
</dbReference>
<name>A0A443VN51_RAOPL</name>
<keyword evidence="1" id="KW-0285">Flavoprotein</keyword>
<dbReference type="PROSITE" id="PS00197">
    <property type="entry name" value="2FE2S_FER_1"/>
    <property type="match status" value="1"/>
</dbReference>
<accession>A0A443VN51</accession>
<keyword evidence="2" id="KW-0001">2Fe-2S</keyword>
<evidence type="ECO:0000313" key="9">
    <source>
        <dbReference type="EMBL" id="RWT22731.1"/>
    </source>
</evidence>
<dbReference type="InterPro" id="IPR050415">
    <property type="entry name" value="MRET"/>
</dbReference>
<organism evidence="9 10">
    <name type="scientific">Raoultella planticola</name>
    <name type="common">Klebsiella planticola</name>
    <dbReference type="NCBI Taxonomy" id="575"/>
    <lineage>
        <taxon>Bacteria</taxon>
        <taxon>Pseudomonadati</taxon>
        <taxon>Pseudomonadota</taxon>
        <taxon>Gammaproteobacteria</taxon>
        <taxon>Enterobacterales</taxon>
        <taxon>Enterobacteriaceae</taxon>
        <taxon>Klebsiella/Raoultella group</taxon>
        <taxon>Raoultella</taxon>
    </lineage>
</organism>
<dbReference type="GO" id="GO:0051537">
    <property type="term" value="F:2 iron, 2 sulfur cluster binding"/>
    <property type="evidence" value="ECO:0007669"/>
    <property type="project" value="UniProtKB-KW"/>
</dbReference>
<evidence type="ECO:0000256" key="4">
    <source>
        <dbReference type="ARBA" id="ARBA00023002"/>
    </source>
</evidence>
<feature type="domain" description="2Fe-2S ferredoxin-type" evidence="7">
    <location>
        <begin position="237"/>
        <end position="322"/>
    </location>
</feature>